<evidence type="ECO:0000256" key="6">
    <source>
        <dbReference type="SAM" id="Phobius"/>
    </source>
</evidence>
<dbReference type="AlphaFoldDB" id="A0A1M4W5X2"/>
<name>A0A1M4W5X2_9CLOT</name>
<dbReference type="InterPro" id="IPR036259">
    <property type="entry name" value="MFS_trans_sf"/>
</dbReference>
<feature type="transmembrane region" description="Helical" evidence="6">
    <location>
        <begin position="125"/>
        <end position="145"/>
    </location>
</feature>
<evidence type="ECO:0000256" key="1">
    <source>
        <dbReference type="ARBA" id="ARBA00004651"/>
    </source>
</evidence>
<keyword evidence="3 6" id="KW-0812">Transmembrane</keyword>
<evidence type="ECO:0000256" key="5">
    <source>
        <dbReference type="ARBA" id="ARBA00023136"/>
    </source>
</evidence>
<dbReference type="EMBL" id="FQVM01000010">
    <property type="protein sequence ID" value="SHE76607.1"/>
    <property type="molecule type" value="Genomic_DNA"/>
</dbReference>
<evidence type="ECO:0000313" key="9">
    <source>
        <dbReference type="Proteomes" id="UP000184035"/>
    </source>
</evidence>
<feature type="domain" description="Major facilitator superfamily (MFS) profile" evidence="7">
    <location>
        <begin position="11"/>
        <end position="384"/>
    </location>
</feature>
<dbReference type="InterPro" id="IPR051788">
    <property type="entry name" value="MFS_Transporter"/>
</dbReference>
<dbReference type="Proteomes" id="UP000184035">
    <property type="component" value="Unassembled WGS sequence"/>
</dbReference>
<keyword evidence="4 6" id="KW-1133">Transmembrane helix</keyword>
<dbReference type="PROSITE" id="PS50850">
    <property type="entry name" value="MFS"/>
    <property type="match status" value="1"/>
</dbReference>
<feature type="transmembrane region" description="Helical" evidence="6">
    <location>
        <begin position="7"/>
        <end position="25"/>
    </location>
</feature>
<keyword evidence="2" id="KW-0813">Transport</keyword>
<proteinExistence type="predicted"/>
<dbReference type="GO" id="GO:0005886">
    <property type="term" value="C:plasma membrane"/>
    <property type="evidence" value="ECO:0007669"/>
    <property type="project" value="UniProtKB-SubCell"/>
</dbReference>
<dbReference type="STRING" id="1533.SAMN05443638_11082"/>
<organism evidence="8 9">
    <name type="scientific">Clostridium fallax</name>
    <dbReference type="NCBI Taxonomy" id="1533"/>
    <lineage>
        <taxon>Bacteria</taxon>
        <taxon>Bacillati</taxon>
        <taxon>Bacillota</taxon>
        <taxon>Clostridia</taxon>
        <taxon>Eubacteriales</taxon>
        <taxon>Clostridiaceae</taxon>
        <taxon>Clostridium</taxon>
    </lineage>
</organism>
<dbReference type="InterPro" id="IPR011701">
    <property type="entry name" value="MFS"/>
</dbReference>
<dbReference type="Gene3D" id="1.20.1250.20">
    <property type="entry name" value="MFS general substrate transporter like domains"/>
    <property type="match status" value="2"/>
</dbReference>
<reference evidence="8 9" key="1">
    <citation type="submission" date="2016-11" db="EMBL/GenBank/DDBJ databases">
        <authorList>
            <person name="Jaros S."/>
            <person name="Januszkiewicz K."/>
            <person name="Wedrychowicz H."/>
        </authorList>
    </citation>
    <scope>NUCLEOTIDE SEQUENCE [LARGE SCALE GENOMIC DNA]</scope>
    <source>
        <strain evidence="8 9">DSM 2631</strain>
    </source>
</reference>
<feature type="transmembrane region" description="Helical" evidence="6">
    <location>
        <begin position="299"/>
        <end position="320"/>
    </location>
</feature>
<dbReference type="InterPro" id="IPR020846">
    <property type="entry name" value="MFS_dom"/>
</dbReference>
<evidence type="ECO:0000256" key="4">
    <source>
        <dbReference type="ARBA" id="ARBA00022989"/>
    </source>
</evidence>
<dbReference type="RefSeq" id="WP_072895385.1">
    <property type="nucleotide sequence ID" value="NZ_FQVM01000010.1"/>
</dbReference>
<dbReference type="GO" id="GO:0022857">
    <property type="term" value="F:transmembrane transporter activity"/>
    <property type="evidence" value="ECO:0007669"/>
    <property type="project" value="InterPro"/>
</dbReference>
<feature type="transmembrane region" description="Helical" evidence="6">
    <location>
        <begin position="361"/>
        <end position="381"/>
    </location>
</feature>
<feature type="transmembrane region" description="Helical" evidence="6">
    <location>
        <begin position="77"/>
        <end position="95"/>
    </location>
</feature>
<dbReference type="PANTHER" id="PTHR23514">
    <property type="entry name" value="BYPASS OF STOP CODON PROTEIN 6"/>
    <property type="match status" value="1"/>
</dbReference>
<gene>
    <name evidence="8" type="ORF">SAMN05443638_11082</name>
</gene>
<feature type="transmembrane region" description="Helical" evidence="6">
    <location>
        <begin position="45"/>
        <end position="65"/>
    </location>
</feature>
<feature type="transmembrane region" description="Helical" evidence="6">
    <location>
        <begin position="242"/>
        <end position="263"/>
    </location>
</feature>
<protein>
    <submittedName>
        <fullName evidence="8">Fucose permease</fullName>
    </submittedName>
</protein>
<dbReference type="OrthoDB" id="1674556at2"/>
<feature type="transmembrane region" description="Helical" evidence="6">
    <location>
        <begin position="270"/>
        <end position="293"/>
    </location>
</feature>
<feature type="transmembrane region" description="Helical" evidence="6">
    <location>
        <begin position="101"/>
        <end position="118"/>
    </location>
</feature>
<keyword evidence="5 6" id="KW-0472">Membrane</keyword>
<dbReference type="PANTHER" id="PTHR23514:SF13">
    <property type="entry name" value="INNER MEMBRANE PROTEIN YBJJ"/>
    <property type="match status" value="1"/>
</dbReference>
<evidence type="ECO:0000256" key="3">
    <source>
        <dbReference type="ARBA" id="ARBA00022692"/>
    </source>
</evidence>
<feature type="transmembrane region" description="Helical" evidence="6">
    <location>
        <begin position="165"/>
        <end position="184"/>
    </location>
</feature>
<dbReference type="Pfam" id="PF07690">
    <property type="entry name" value="MFS_1"/>
    <property type="match status" value="1"/>
</dbReference>
<evidence type="ECO:0000256" key="2">
    <source>
        <dbReference type="ARBA" id="ARBA00022448"/>
    </source>
</evidence>
<comment type="subcellular location">
    <subcellularLocation>
        <location evidence="1">Cell membrane</location>
        <topology evidence="1">Multi-pass membrane protein</topology>
    </subcellularLocation>
</comment>
<feature type="transmembrane region" description="Helical" evidence="6">
    <location>
        <begin position="205"/>
        <end position="222"/>
    </location>
</feature>
<evidence type="ECO:0000313" key="8">
    <source>
        <dbReference type="EMBL" id="SHE76607.1"/>
    </source>
</evidence>
<accession>A0A1M4W5X2</accession>
<evidence type="ECO:0000259" key="7">
    <source>
        <dbReference type="PROSITE" id="PS50850"/>
    </source>
</evidence>
<keyword evidence="9" id="KW-1185">Reference proteome</keyword>
<dbReference type="SUPFAM" id="SSF103473">
    <property type="entry name" value="MFS general substrate transporter"/>
    <property type="match status" value="1"/>
</dbReference>
<feature type="transmembrane region" description="Helical" evidence="6">
    <location>
        <begin position="327"/>
        <end position="349"/>
    </location>
</feature>
<sequence length="392" mass="43029">MEKKGKNNWVALTFIFIMMVLIAITENTKGIFIPGFKAEFGVNDAQIGNMIILTSLMYMFATFIGGTLCQKIGQKKVFIIGLVTIICSLLILSRADSYNMLLVGIGISSAGVATIAIASNTIIPVIVLTAQTIIMNVTHFCYGLGSTIGQRLFGVLTADGINWRTMYFGLAIVYVVVLVVFLFVKMPRVEKAEEEQKIPFIKLMSNKLILFYMIALGFYAFAEQGTGNWFVNYMQVSYGFDYQRSSFYLSLFFGIFSIGRLFGGIVVEKLGYFNVLITSVLVGSILFIIGITIGSSGMALVSLAGLFYSIIFPTTVLTISKVFNKNSAYITGIVITASSFIAMILNRIIGNLNELVGTSVAFYLLPISGVISALAMVYIYIKTKDVLVKKNN</sequence>